<keyword evidence="3" id="KW-1185">Reference proteome</keyword>
<dbReference type="Proteomes" id="UP000729402">
    <property type="component" value="Unassembled WGS sequence"/>
</dbReference>
<dbReference type="AlphaFoldDB" id="A0A8J6BP22"/>
<feature type="region of interest" description="Disordered" evidence="1">
    <location>
        <begin position="1"/>
        <end position="37"/>
    </location>
</feature>
<comment type="caution">
    <text evidence="2">The sequence shown here is derived from an EMBL/GenBank/DDBJ whole genome shotgun (WGS) entry which is preliminary data.</text>
</comment>
<reference evidence="2" key="2">
    <citation type="submission" date="2021-02" db="EMBL/GenBank/DDBJ databases">
        <authorList>
            <person name="Kimball J.A."/>
            <person name="Haas M.W."/>
            <person name="Macchietto M."/>
            <person name="Kono T."/>
            <person name="Duquette J."/>
            <person name="Shao M."/>
        </authorList>
    </citation>
    <scope>NUCLEOTIDE SEQUENCE</scope>
    <source>
        <tissue evidence="2">Fresh leaf tissue</tissue>
    </source>
</reference>
<accession>A0A8J6BP22</accession>
<feature type="compositionally biased region" description="Polar residues" evidence="1">
    <location>
        <begin position="104"/>
        <end position="114"/>
    </location>
</feature>
<feature type="compositionally biased region" description="Gly residues" evidence="1">
    <location>
        <begin position="1"/>
        <end position="11"/>
    </location>
</feature>
<feature type="region of interest" description="Disordered" evidence="1">
    <location>
        <begin position="95"/>
        <end position="114"/>
    </location>
</feature>
<name>A0A8J6BP22_ZIZPA</name>
<reference evidence="2" key="1">
    <citation type="journal article" date="2021" name="bioRxiv">
        <title>Whole Genome Assembly and Annotation of Northern Wild Rice, Zizania palustris L., Supports a Whole Genome Duplication in the Zizania Genus.</title>
        <authorList>
            <person name="Haas M."/>
            <person name="Kono T."/>
            <person name="Macchietto M."/>
            <person name="Millas R."/>
            <person name="McGilp L."/>
            <person name="Shao M."/>
            <person name="Duquette J."/>
            <person name="Hirsch C.N."/>
            <person name="Kimball J."/>
        </authorList>
    </citation>
    <scope>NUCLEOTIDE SEQUENCE</scope>
    <source>
        <tissue evidence="2">Fresh leaf tissue</tissue>
    </source>
</reference>
<organism evidence="2 3">
    <name type="scientific">Zizania palustris</name>
    <name type="common">Northern wild rice</name>
    <dbReference type="NCBI Taxonomy" id="103762"/>
    <lineage>
        <taxon>Eukaryota</taxon>
        <taxon>Viridiplantae</taxon>
        <taxon>Streptophyta</taxon>
        <taxon>Embryophyta</taxon>
        <taxon>Tracheophyta</taxon>
        <taxon>Spermatophyta</taxon>
        <taxon>Magnoliopsida</taxon>
        <taxon>Liliopsida</taxon>
        <taxon>Poales</taxon>
        <taxon>Poaceae</taxon>
        <taxon>BOP clade</taxon>
        <taxon>Oryzoideae</taxon>
        <taxon>Oryzeae</taxon>
        <taxon>Zizaniinae</taxon>
        <taxon>Zizania</taxon>
    </lineage>
</organism>
<evidence type="ECO:0000313" key="3">
    <source>
        <dbReference type="Proteomes" id="UP000729402"/>
    </source>
</evidence>
<evidence type="ECO:0000256" key="1">
    <source>
        <dbReference type="SAM" id="MobiDB-lite"/>
    </source>
</evidence>
<gene>
    <name evidence="2" type="ORF">GUJ93_ZPchr0012g22205</name>
</gene>
<sequence length="126" mass="13632">MATGTIPGGEGSPSPLDKNSSFPVPVPGFGDRFSPSPIPVGDSEAVSFACFLLQASSRKRSEDARTCKDSSPSHLHLRHEQEACCLRCFPRPQSLRNPPPPFSGEQNPYLSSATADRRLMESKIAF</sequence>
<proteinExistence type="predicted"/>
<dbReference type="EMBL" id="JAAALK010000080">
    <property type="protein sequence ID" value="KAG8091872.1"/>
    <property type="molecule type" value="Genomic_DNA"/>
</dbReference>
<evidence type="ECO:0000313" key="2">
    <source>
        <dbReference type="EMBL" id="KAG8091872.1"/>
    </source>
</evidence>
<protein>
    <submittedName>
        <fullName evidence="2">Uncharacterized protein</fullName>
    </submittedName>
</protein>